<dbReference type="EMBL" id="VLPL01000003">
    <property type="protein sequence ID" value="TSJ45515.1"/>
    <property type="molecule type" value="Genomic_DNA"/>
</dbReference>
<dbReference type="Pfam" id="PF07661">
    <property type="entry name" value="MORN_2"/>
    <property type="match status" value="4"/>
</dbReference>
<evidence type="ECO:0000313" key="2">
    <source>
        <dbReference type="EMBL" id="TSJ45515.1"/>
    </source>
</evidence>
<proteinExistence type="predicted"/>
<evidence type="ECO:0000313" key="3">
    <source>
        <dbReference type="Proteomes" id="UP000316008"/>
    </source>
</evidence>
<feature type="compositionally biased region" description="Basic and acidic residues" evidence="1">
    <location>
        <begin position="232"/>
        <end position="243"/>
    </location>
</feature>
<dbReference type="SUPFAM" id="SSF82185">
    <property type="entry name" value="Histone H3 K4-specific methyltransferase SET7/9 N-terminal domain"/>
    <property type="match status" value="2"/>
</dbReference>
<sequence length="314" mass="35835">MYLGNYNKIILSLECATKLIQNMWKYKQVGLIVFFLSLLMTAKASPTTDQDGKLNVTDEKGRKQGKWIYYGKDRPDSGVPANGKVEEGKYVDDRKEGIWIKYHTDGMTPSLKGNYENNRPKGQFTRYWANGQPKERGNFEKNIYKDSLIRYYENGQPSYQGKYNEIGKENGKIRYYYPNGQLEYEYDSNNGVISGKAVRYYENGDIKEISYYDASGNQTKSEVKDPVNPMVKVKDPGQSKEKAPAINGTPKTQGVKWSPNGYNKVYNSDGEIWQDGEFKNGALWDGKVYVYDSDGILLKVKVYKGGVYHSDGQL</sequence>
<evidence type="ECO:0008006" key="4">
    <source>
        <dbReference type="Google" id="ProtNLM"/>
    </source>
</evidence>
<name>A0A556N073_9FLAO</name>
<keyword evidence="3" id="KW-1185">Reference proteome</keyword>
<organism evidence="2 3">
    <name type="scientific">Fluviicola chungangensis</name>
    <dbReference type="NCBI Taxonomy" id="2597671"/>
    <lineage>
        <taxon>Bacteria</taxon>
        <taxon>Pseudomonadati</taxon>
        <taxon>Bacteroidota</taxon>
        <taxon>Flavobacteriia</taxon>
        <taxon>Flavobacteriales</taxon>
        <taxon>Crocinitomicaceae</taxon>
        <taxon>Fluviicola</taxon>
    </lineage>
</organism>
<dbReference type="InterPro" id="IPR011652">
    <property type="entry name" value="MORN_2"/>
</dbReference>
<feature type="region of interest" description="Disordered" evidence="1">
    <location>
        <begin position="219"/>
        <end position="254"/>
    </location>
</feature>
<evidence type="ECO:0000256" key="1">
    <source>
        <dbReference type="SAM" id="MobiDB-lite"/>
    </source>
</evidence>
<dbReference type="Proteomes" id="UP000316008">
    <property type="component" value="Unassembled WGS sequence"/>
</dbReference>
<reference evidence="2 3" key="1">
    <citation type="submission" date="2019-07" db="EMBL/GenBank/DDBJ databases">
        <authorList>
            <person name="Huq M.A."/>
        </authorList>
    </citation>
    <scope>NUCLEOTIDE SEQUENCE [LARGE SCALE GENOMIC DNA]</scope>
    <source>
        <strain evidence="2 3">MAH-3</strain>
    </source>
</reference>
<dbReference type="OrthoDB" id="9812747at2"/>
<dbReference type="AlphaFoldDB" id="A0A556N073"/>
<dbReference type="Gene3D" id="3.90.930.1">
    <property type="match status" value="2"/>
</dbReference>
<gene>
    <name evidence="2" type="ORF">FO442_07095</name>
</gene>
<accession>A0A556N073</accession>
<comment type="caution">
    <text evidence="2">The sequence shown here is derived from an EMBL/GenBank/DDBJ whole genome shotgun (WGS) entry which is preliminary data.</text>
</comment>
<protein>
    <recommendedName>
        <fullName evidence="4">Toxin-antitoxin system YwqK family antitoxin</fullName>
    </recommendedName>
</protein>